<reference evidence="2 3" key="1">
    <citation type="submission" date="2021-06" db="EMBL/GenBank/DDBJ databases">
        <authorList>
            <person name="Kallberg Y."/>
            <person name="Tangrot J."/>
            <person name="Rosling A."/>
        </authorList>
    </citation>
    <scope>NUCLEOTIDE SEQUENCE [LARGE SCALE GENOMIC DNA]</scope>
    <source>
        <strain evidence="2 3">120-4 pot B 10/14</strain>
    </source>
</reference>
<evidence type="ECO:0000313" key="2">
    <source>
        <dbReference type="EMBL" id="CAG8763614.1"/>
    </source>
</evidence>
<gene>
    <name evidence="2" type="ORF">GMARGA_LOCUS17762</name>
</gene>
<keyword evidence="3" id="KW-1185">Reference proteome</keyword>
<proteinExistence type="predicted"/>
<sequence>MSIKNSFLALLLRIAYATAIIFSYLISSLLLALIFLTSLIIGTLIFASLILLLNMILIPPLLLFSGLVVGFSALFTSTIYKFESFFSNKDRLFTNEDYTCLLESLTYYPAFNDILSQSLNFPSPNENNILSN</sequence>
<keyword evidence="1" id="KW-1133">Transmembrane helix</keyword>
<protein>
    <submittedName>
        <fullName evidence="2">36468_t:CDS:1</fullName>
    </submittedName>
</protein>
<keyword evidence="1" id="KW-0472">Membrane</keyword>
<feature type="transmembrane region" description="Helical" evidence="1">
    <location>
        <begin position="32"/>
        <end position="54"/>
    </location>
</feature>
<dbReference type="Proteomes" id="UP000789901">
    <property type="component" value="Unassembled WGS sequence"/>
</dbReference>
<feature type="non-terminal residue" evidence="2">
    <location>
        <position position="132"/>
    </location>
</feature>
<evidence type="ECO:0000313" key="3">
    <source>
        <dbReference type="Proteomes" id="UP000789901"/>
    </source>
</evidence>
<comment type="caution">
    <text evidence="2">The sequence shown here is derived from an EMBL/GenBank/DDBJ whole genome shotgun (WGS) entry which is preliminary data.</text>
</comment>
<organism evidence="2 3">
    <name type="scientific">Gigaspora margarita</name>
    <dbReference type="NCBI Taxonomy" id="4874"/>
    <lineage>
        <taxon>Eukaryota</taxon>
        <taxon>Fungi</taxon>
        <taxon>Fungi incertae sedis</taxon>
        <taxon>Mucoromycota</taxon>
        <taxon>Glomeromycotina</taxon>
        <taxon>Glomeromycetes</taxon>
        <taxon>Diversisporales</taxon>
        <taxon>Gigasporaceae</taxon>
        <taxon>Gigaspora</taxon>
    </lineage>
</organism>
<evidence type="ECO:0000256" key="1">
    <source>
        <dbReference type="SAM" id="Phobius"/>
    </source>
</evidence>
<dbReference type="EMBL" id="CAJVQB010013661">
    <property type="protein sequence ID" value="CAG8763614.1"/>
    <property type="molecule type" value="Genomic_DNA"/>
</dbReference>
<feature type="transmembrane region" description="Helical" evidence="1">
    <location>
        <begin position="7"/>
        <end position="26"/>
    </location>
</feature>
<keyword evidence="1" id="KW-0812">Transmembrane</keyword>
<feature type="transmembrane region" description="Helical" evidence="1">
    <location>
        <begin position="61"/>
        <end position="80"/>
    </location>
</feature>
<name>A0ABN7VG04_GIGMA</name>
<accession>A0ABN7VG04</accession>